<reference evidence="2" key="1">
    <citation type="journal article" date="2021" name="Open Biol.">
        <title>Shared evolutionary footprints suggest mitochondrial oxidative damage underlies multiple complex I losses in fungi.</title>
        <authorList>
            <person name="Schikora-Tamarit M.A."/>
            <person name="Marcet-Houben M."/>
            <person name="Nosek J."/>
            <person name="Gabaldon T."/>
        </authorList>
    </citation>
    <scope>NUCLEOTIDE SEQUENCE</scope>
    <source>
        <strain evidence="2">CBS6075</strain>
    </source>
</reference>
<proteinExistence type="predicted"/>
<feature type="region of interest" description="Disordered" evidence="1">
    <location>
        <begin position="17"/>
        <end position="49"/>
    </location>
</feature>
<reference evidence="2" key="2">
    <citation type="submission" date="2021-01" db="EMBL/GenBank/DDBJ databases">
        <authorList>
            <person name="Schikora-Tamarit M.A."/>
        </authorList>
    </citation>
    <scope>NUCLEOTIDE SEQUENCE</scope>
    <source>
        <strain evidence="2">CBS6075</strain>
    </source>
</reference>
<comment type="caution">
    <text evidence="2">The sequence shown here is derived from an EMBL/GenBank/DDBJ whole genome shotgun (WGS) entry which is preliminary data.</text>
</comment>
<evidence type="ECO:0000313" key="2">
    <source>
        <dbReference type="EMBL" id="KAH3665723.1"/>
    </source>
</evidence>
<organism evidence="2 3">
    <name type="scientific">Ogataea philodendri</name>
    <dbReference type="NCBI Taxonomy" id="1378263"/>
    <lineage>
        <taxon>Eukaryota</taxon>
        <taxon>Fungi</taxon>
        <taxon>Dikarya</taxon>
        <taxon>Ascomycota</taxon>
        <taxon>Saccharomycotina</taxon>
        <taxon>Pichiomycetes</taxon>
        <taxon>Pichiales</taxon>
        <taxon>Pichiaceae</taxon>
        <taxon>Ogataea</taxon>
    </lineage>
</organism>
<dbReference type="GeneID" id="70235876"/>
<dbReference type="RefSeq" id="XP_046060927.1">
    <property type="nucleotide sequence ID" value="XM_046204933.1"/>
</dbReference>
<feature type="compositionally biased region" description="Low complexity" evidence="1">
    <location>
        <begin position="22"/>
        <end position="49"/>
    </location>
</feature>
<evidence type="ECO:0000256" key="1">
    <source>
        <dbReference type="SAM" id="MobiDB-lite"/>
    </source>
</evidence>
<gene>
    <name evidence="2" type="ORF">OGAPHI_003911</name>
</gene>
<keyword evidence="3" id="KW-1185">Reference proteome</keyword>
<sequence length="205" mass="20323">MLSDLRCLAKRHANDVTDVMNSSARSKSRSSTSPSIVTSASPSSAPTDLTSSLSFLRFKTRSPSSSKFCGRTSTGVVNEEAPMEFPFKSDETLPAIGPSPAAGPAPATGFEAAALTLVIGVPGAGASAFASGPSLAAAWLVTASAEAARVSVAAKRQSSAVEAAAAAAASFSVAEEPAAAGSSLAANTRRLAVAESPLSTGSATC</sequence>
<accession>A0A9P8P4N9</accession>
<evidence type="ECO:0000313" key="3">
    <source>
        <dbReference type="Proteomes" id="UP000769157"/>
    </source>
</evidence>
<dbReference type="AlphaFoldDB" id="A0A9P8P4N9"/>
<name>A0A9P8P4N9_9ASCO</name>
<dbReference type="Proteomes" id="UP000769157">
    <property type="component" value="Unassembled WGS sequence"/>
</dbReference>
<dbReference type="EMBL" id="JAEUBE010000295">
    <property type="protein sequence ID" value="KAH3665723.1"/>
    <property type="molecule type" value="Genomic_DNA"/>
</dbReference>
<protein>
    <submittedName>
        <fullName evidence="2">Uncharacterized protein</fullName>
    </submittedName>
</protein>